<dbReference type="NCBIfam" id="TIGR01200">
    <property type="entry name" value="GLPGLI"/>
    <property type="match status" value="1"/>
</dbReference>
<evidence type="ECO:0008006" key="3">
    <source>
        <dbReference type="Google" id="ProtNLM"/>
    </source>
</evidence>
<dbReference type="InterPro" id="IPR005901">
    <property type="entry name" value="GLPGLI"/>
</dbReference>
<dbReference type="EMBL" id="UINC01006988">
    <property type="protein sequence ID" value="SVA30799.1"/>
    <property type="molecule type" value="Genomic_DNA"/>
</dbReference>
<sequence>MIMRKLLVLCLALFPAAASGQQGTILFDLAVQFDYDLLPAGREAMRDQIPPLTFTSMVLLFDGSESLMKGAPSAEDARPPELNARNSRLEGFVARLKVSSPARSDQETLLETYVNYEDGTAKDAREFMGREFLITGDQPTYAWKLAGERSEFLGFAVQRATAEQDSTSIEAWFTTEIPIPGGPGPYGGLPGMILAVSVDDGQTVYSATEVNLGAPEAGAIKAPEDGSEVSRDEYEAIVAEKLEELTMLAVQQETNVQPEATRARDARARSRLRPPV</sequence>
<accession>A0A381URJ7</accession>
<evidence type="ECO:0000313" key="2">
    <source>
        <dbReference type="EMBL" id="SVA30799.1"/>
    </source>
</evidence>
<protein>
    <recommendedName>
        <fullName evidence="3">GLPGLI family protein</fullName>
    </recommendedName>
</protein>
<dbReference type="Pfam" id="PF09697">
    <property type="entry name" value="Porph_ging"/>
    <property type="match status" value="1"/>
</dbReference>
<evidence type="ECO:0000256" key="1">
    <source>
        <dbReference type="SAM" id="MobiDB-lite"/>
    </source>
</evidence>
<gene>
    <name evidence="2" type="ORF">METZ01_LOCUS83653</name>
</gene>
<organism evidence="2">
    <name type="scientific">marine metagenome</name>
    <dbReference type="NCBI Taxonomy" id="408172"/>
    <lineage>
        <taxon>unclassified sequences</taxon>
        <taxon>metagenomes</taxon>
        <taxon>ecological metagenomes</taxon>
    </lineage>
</organism>
<name>A0A381URJ7_9ZZZZ</name>
<dbReference type="AlphaFoldDB" id="A0A381URJ7"/>
<feature type="region of interest" description="Disordered" evidence="1">
    <location>
        <begin position="252"/>
        <end position="276"/>
    </location>
</feature>
<proteinExistence type="predicted"/>
<reference evidence="2" key="1">
    <citation type="submission" date="2018-05" db="EMBL/GenBank/DDBJ databases">
        <authorList>
            <person name="Lanie J.A."/>
            <person name="Ng W.-L."/>
            <person name="Kazmierczak K.M."/>
            <person name="Andrzejewski T.M."/>
            <person name="Davidsen T.M."/>
            <person name="Wayne K.J."/>
            <person name="Tettelin H."/>
            <person name="Glass J.I."/>
            <person name="Rusch D."/>
            <person name="Podicherti R."/>
            <person name="Tsui H.-C.T."/>
            <person name="Winkler M.E."/>
        </authorList>
    </citation>
    <scope>NUCLEOTIDE SEQUENCE</scope>
</reference>